<protein>
    <recommendedName>
        <fullName evidence="2">histidine kinase</fullName>
        <ecNumber evidence="2">2.7.13.3</ecNumber>
    </recommendedName>
</protein>
<dbReference type="GO" id="GO:0016301">
    <property type="term" value="F:kinase activity"/>
    <property type="evidence" value="ECO:0007669"/>
    <property type="project" value="UniProtKB-KW"/>
</dbReference>
<evidence type="ECO:0000256" key="7">
    <source>
        <dbReference type="ARBA" id="ARBA00022840"/>
    </source>
</evidence>
<comment type="catalytic activity">
    <reaction evidence="1">
        <text>ATP + protein L-histidine = ADP + protein N-phospho-L-histidine.</text>
        <dbReference type="EC" id="2.7.13.3"/>
    </reaction>
</comment>
<dbReference type="EC" id="2.7.13.3" evidence="2"/>
<dbReference type="Pfam" id="PF07730">
    <property type="entry name" value="HisKA_3"/>
    <property type="match status" value="1"/>
</dbReference>
<dbReference type="InterPro" id="IPR036890">
    <property type="entry name" value="HATPase_C_sf"/>
</dbReference>
<evidence type="ECO:0000313" key="12">
    <source>
        <dbReference type="Proteomes" id="UP001166784"/>
    </source>
</evidence>
<accession>A0ABS9T1I0</accession>
<evidence type="ECO:0000256" key="3">
    <source>
        <dbReference type="ARBA" id="ARBA00022553"/>
    </source>
</evidence>
<proteinExistence type="predicted"/>
<feature type="transmembrane region" description="Helical" evidence="9">
    <location>
        <begin position="125"/>
        <end position="144"/>
    </location>
</feature>
<keyword evidence="8" id="KW-0902">Two-component regulatory system</keyword>
<dbReference type="EMBL" id="JAKWJU010000002">
    <property type="protein sequence ID" value="MCH6162328.1"/>
    <property type="molecule type" value="Genomic_DNA"/>
</dbReference>
<dbReference type="Gene3D" id="1.20.5.1930">
    <property type="match status" value="1"/>
</dbReference>
<keyword evidence="12" id="KW-1185">Reference proteome</keyword>
<keyword evidence="9" id="KW-1133">Transmembrane helix</keyword>
<gene>
    <name evidence="11" type="ORF">MMA15_18635</name>
</gene>
<dbReference type="Proteomes" id="UP001166784">
    <property type="component" value="Unassembled WGS sequence"/>
</dbReference>
<feature type="domain" description="Signal transduction histidine kinase subgroup 3 dimerisation and phosphoacceptor" evidence="10">
    <location>
        <begin position="170"/>
        <end position="235"/>
    </location>
</feature>
<evidence type="ECO:0000256" key="2">
    <source>
        <dbReference type="ARBA" id="ARBA00012438"/>
    </source>
</evidence>
<reference evidence="11" key="1">
    <citation type="submission" date="2022-03" db="EMBL/GenBank/DDBJ databases">
        <authorList>
            <person name="Santos J.D.N."/>
            <person name="Kallscheuer N."/>
            <person name="Jogler C."/>
            <person name="Lage O.M."/>
        </authorList>
    </citation>
    <scope>NUCLEOTIDE SEQUENCE</scope>
    <source>
        <strain evidence="11">M600PL45_2</strain>
    </source>
</reference>
<evidence type="ECO:0000256" key="9">
    <source>
        <dbReference type="SAM" id="Phobius"/>
    </source>
</evidence>
<keyword evidence="6 11" id="KW-0418">Kinase</keyword>
<organism evidence="11 12">
    <name type="scientific">Streptomyces marispadix</name>
    <dbReference type="NCBI Taxonomy" id="2922868"/>
    <lineage>
        <taxon>Bacteria</taxon>
        <taxon>Bacillati</taxon>
        <taxon>Actinomycetota</taxon>
        <taxon>Actinomycetes</taxon>
        <taxon>Kitasatosporales</taxon>
        <taxon>Streptomycetaceae</taxon>
        <taxon>Streptomyces</taxon>
    </lineage>
</organism>
<keyword evidence="4" id="KW-0808">Transferase</keyword>
<dbReference type="PANTHER" id="PTHR24421">
    <property type="entry name" value="NITRATE/NITRITE SENSOR PROTEIN NARX-RELATED"/>
    <property type="match status" value="1"/>
</dbReference>
<dbReference type="RefSeq" id="WP_241061233.1">
    <property type="nucleotide sequence ID" value="NZ_JAKWJU010000002.1"/>
</dbReference>
<sequence>MPRTAGDWIADIALFLFAACFAVLSADTVLHGEHPSPAVLFADQAAGALACAALFLRRRRPVQLAVALLVAGMFSHFITGATIVAVFTVAAGRTIRTTAWVAGLGFLPVPLFLAGGPSLDDPATASGVTYFVLLAGAIGWGLFVRSRRQLVESLRERAESARTEARRQVREDIAREMHDVLAHRLSLLSLHAGALAFNPGASEQETREAAEVIRDSAHEALEDLRGIIGVLRAPTGEVSRPQPVLTDLPSLAEESRKAGMRVDLEVAVAAGEAPGALGRTAYRIVQEGLTNARKHAPDSPVHVSVSGGQDEGLSVRLRNGLAAAPVSEVPGAGQGLAGLAERTHIAGGRLEHGVYGGEFELRAWLPWAARRGAPETAAQVSGPGST</sequence>
<keyword evidence="5" id="KW-0547">Nucleotide-binding</keyword>
<evidence type="ECO:0000256" key="6">
    <source>
        <dbReference type="ARBA" id="ARBA00022777"/>
    </source>
</evidence>
<dbReference type="InterPro" id="IPR011712">
    <property type="entry name" value="Sig_transdc_His_kin_sub3_dim/P"/>
</dbReference>
<keyword evidence="9" id="KW-0472">Membrane</keyword>
<feature type="transmembrane region" description="Helical" evidence="9">
    <location>
        <begin position="12"/>
        <end position="30"/>
    </location>
</feature>
<keyword evidence="9" id="KW-0812">Transmembrane</keyword>
<dbReference type="CDD" id="cd16917">
    <property type="entry name" value="HATPase_UhpB-NarQ-NarX-like"/>
    <property type="match status" value="1"/>
</dbReference>
<evidence type="ECO:0000256" key="4">
    <source>
        <dbReference type="ARBA" id="ARBA00022679"/>
    </source>
</evidence>
<dbReference type="Gene3D" id="3.30.565.10">
    <property type="entry name" value="Histidine kinase-like ATPase, C-terminal domain"/>
    <property type="match status" value="1"/>
</dbReference>
<dbReference type="PANTHER" id="PTHR24421:SF10">
    <property type="entry name" value="NITRATE_NITRITE SENSOR PROTEIN NARQ"/>
    <property type="match status" value="1"/>
</dbReference>
<feature type="transmembrane region" description="Helical" evidence="9">
    <location>
        <begin position="62"/>
        <end position="87"/>
    </location>
</feature>
<evidence type="ECO:0000259" key="10">
    <source>
        <dbReference type="Pfam" id="PF07730"/>
    </source>
</evidence>
<keyword evidence="3" id="KW-0597">Phosphoprotein</keyword>
<evidence type="ECO:0000256" key="5">
    <source>
        <dbReference type="ARBA" id="ARBA00022741"/>
    </source>
</evidence>
<evidence type="ECO:0000313" key="11">
    <source>
        <dbReference type="EMBL" id="MCH6162328.1"/>
    </source>
</evidence>
<name>A0ABS9T1I0_9ACTN</name>
<feature type="transmembrane region" description="Helical" evidence="9">
    <location>
        <begin position="99"/>
        <end position="119"/>
    </location>
</feature>
<reference evidence="11" key="2">
    <citation type="journal article" date="2023" name="Int. J. Syst. Evol. Microbiol.">
        <title>Streptomyces marispadix sp. nov., isolated from marine beach sediment of the Northern Coast of Portugal.</title>
        <authorList>
            <person name="dos Santos J.D.N."/>
            <person name="Vitorino I.R."/>
            <person name="Kallscheuer N."/>
            <person name="Srivastava A."/>
            <person name="Krautwurst S."/>
            <person name="Marz M."/>
            <person name="Jogler C."/>
            <person name="Lobo Da Cunha A."/>
            <person name="Catita J."/>
            <person name="Goncalves H."/>
            <person name="Gonzalez I."/>
            <person name="Reyes F."/>
            <person name="Lage O.M."/>
        </authorList>
    </citation>
    <scope>NUCLEOTIDE SEQUENCE</scope>
    <source>
        <strain evidence="11">M600PL45_2</strain>
    </source>
</reference>
<dbReference type="InterPro" id="IPR050482">
    <property type="entry name" value="Sensor_HK_TwoCompSys"/>
</dbReference>
<keyword evidence="7" id="KW-0067">ATP-binding</keyword>
<comment type="caution">
    <text evidence="11">The sequence shown here is derived from an EMBL/GenBank/DDBJ whole genome shotgun (WGS) entry which is preliminary data.</text>
</comment>
<evidence type="ECO:0000256" key="1">
    <source>
        <dbReference type="ARBA" id="ARBA00000085"/>
    </source>
</evidence>
<evidence type="ECO:0000256" key="8">
    <source>
        <dbReference type="ARBA" id="ARBA00023012"/>
    </source>
</evidence>